<reference evidence="4 5" key="1">
    <citation type="submission" date="2017-02" db="EMBL/GenBank/DDBJ databases">
        <title>Whole genome sequencing of Metallibacterium scheffleri DSM 24874 (T).</title>
        <authorList>
            <person name="Kumar S."/>
            <person name="Patil P."/>
            <person name="Patil P.B."/>
        </authorList>
    </citation>
    <scope>NUCLEOTIDE SEQUENCE [LARGE SCALE GENOMIC DNA]</scope>
    <source>
        <strain evidence="4 5">DSM 24874</strain>
    </source>
</reference>
<dbReference type="Pfam" id="PF22335">
    <property type="entry name" value="Cas10-Cmr2_palm2"/>
    <property type="match status" value="1"/>
</dbReference>
<gene>
    <name evidence="4" type="ORF">B1806_07460</name>
</gene>
<protein>
    <recommendedName>
        <fullName evidence="3">Cas10/Cmr2 second palm domain-containing protein</fullName>
    </recommendedName>
</protein>
<proteinExistence type="predicted"/>
<evidence type="ECO:0000256" key="1">
    <source>
        <dbReference type="ARBA" id="ARBA00022741"/>
    </source>
</evidence>
<keyword evidence="1" id="KW-0547">Nucleotide-binding</keyword>
<accession>A0A4S3KRA5</accession>
<sequence>MGAAFLRAGSNCNDPAAKEALMTNHAVLFELNSIQSWIAESGRLRDLIGGSELIDLMTNESAEGNLLDCVLQSCDAQQAIRFSRRSGGAFYAFCADEALLRHFEALWVLAVQHWAPGLGFSVSRGHGQSELDAFRNARKSVDQAAARPLQIPAAAPIAARHRRTGAVASVLDRHDGPVDAASARKKAFSRPDHAGFITRFSPPGVGWRDWPTNLEAGEQSMPFAGDLRTVALIHADGNGMGQILRNLSAAAQARPDQFIGIFKGFSDTLDASIQTAARHAAETVLLPARVRATDCLAARPIVLGGDDVTVLVRADLALAYALAFARAFESESRRLLQQKLAGFDVAGLPQQLTLGIGLVYMGASQPFSMAADLSEDLMRRAKDLAKQQAGTYAVPASSIKFHRITSSLVDDYDEVLRHELTHRGDGDGDAHVYRNVLPAYFLDDTQQPNLGDLLSLQHLLGDEDMARGPTRQLLTLVGLAPADARMRYRRWRQLMQDNKRETLQRFDEWVCKLLGCNVDRIKDLPYGPPDREHLRHSPLGDVLALHGAGNDTRCCAIADSDQSATALEAAV</sequence>
<name>A0A4S3KRA5_9GAMM</name>
<dbReference type="GO" id="GO:0051607">
    <property type="term" value="P:defense response to virus"/>
    <property type="evidence" value="ECO:0007669"/>
    <property type="project" value="UniProtKB-KW"/>
</dbReference>
<evidence type="ECO:0000259" key="3">
    <source>
        <dbReference type="Pfam" id="PF22335"/>
    </source>
</evidence>
<dbReference type="EMBL" id="MWQO01000023">
    <property type="protein sequence ID" value="THD10684.1"/>
    <property type="molecule type" value="Genomic_DNA"/>
</dbReference>
<dbReference type="AlphaFoldDB" id="A0A4S3KRA5"/>
<comment type="caution">
    <text evidence="4">The sequence shown here is derived from an EMBL/GenBank/DDBJ whole genome shotgun (WGS) entry which is preliminary data.</text>
</comment>
<dbReference type="InterPro" id="IPR043128">
    <property type="entry name" value="Rev_trsase/Diguanyl_cyclase"/>
</dbReference>
<dbReference type="GO" id="GO:0000166">
    <property type="term" value="F:nucleotide binding"/>
    <property type="evidence" value="ECO:0007669"/>
    <property type="project" value="UniProtKB-KW"/>
</dbReference>
<evidence type="ECO:0000256" key="2">
    <source>
        <dbReference type="ARBA" id="ARBA00023118"/>
    </source>
</evidence>
<dbReference type="Proteomes" id="UP000307749">
    <property type="component" value="Unassembled WGS sequence"/>
</dbReference>
<evidence type="ECO:0000313" key="4">
    <source>
        <dbReference type="EMBL" id="THD10684.1"/>
    </source>
</evidence>
<dbReference type="STRING" id="993689.GCA_002077135_00987"/>
<dbReference type="Gene3D" id="3.30.70.270">
    <property type="match status" value="1"/>
</dbReference>
<dbReference type="InterPro" id="IPR054767">
    <property type="entry name" value="Cas10-Cmr2_palm2"/>
</dbReference>
<organism evidence="4 5">
    <name type="scientific">Metallibacterium scheffleri</name>
    <dbReference type="NCBI Taxonomy" id="993689"/>
    <lineage>
        <taxon>Bacteria</taxon>
        <taxon>Pseudomonadati</taxon>
        <taxon>Pseudomonadota</taxon>
        <taxon>Gammaproteobacteria</taxon>
        <taxon>Lysobacterales</taxon>
        <taxon>Rhodanobacteraceae</taxon>
        <taxon>Metallibacterium</taxon>
    </lineage>
</organism>
<keyword evidence="5" id="KW-1185">Reference proteome</keyword>
<keyword evidence="2" id="KW-0051">Antiviral defense</keyword>
<evidence type="ECO:0000313" key="5">
    <source>
        <dbReference type="Proteomes" id="UP000307749"/>
    </source>
</evidence>
<feature type="domain" description="Cas10/Cmr2 second palm" evidence="3">
    <location>
        <begin position="230"/>
        <end position="385"/>
    </location>
</feature>